<accession>A0ABV3M1Q3</accession>
<name>A0ABV3M1Q3_9ACTN</name>
<protein>
    <submittedName>
        <fullName evidence="2">Uncharacterized protein</fullName>
    </submittedName>
</protein>
<dbReference type="RefSeq" id="WP_359780925.1">
    <property type="nucleotide sequence ID" value="NZ_JBEYRR010000008.1"/>
</dbReference>
<evidence type="ECO:0000313" key="2">
    <source>
        <dbReference type="EMBL" id="MEW2365648.1"/>
    </source>
</evidence>
<gene>
    <name evidence="2" type="ORF">AB0887_27320</name>
</gene>
<reference evidence="2 3" key="1">
    <citation type="submission" date="2024-06" db="EMBL/GenBank/DDBJ databases">
        <title>The Natural Products Discovery Center: Release of the First 8490 Sequenced Strains for Exploring Actinobacteria Biosynthetic Diversity.</title>
        <authorList>
            <person name="Kalkreuter E."/>
            <person name="Kautsar S.A."/>
            <person name="Yang D."/>
            <person name="Bader C.D."/>
            <person name="Teijaro C.N."/>
            <person name="Fluegel L."/>
            <person name="Davis C.M."/>
            <person name="Simpson J.R."/>
            <person name="Lauterbach L."/>
            <person name="Steele A.D."/>
            <person name="Gui C."/>
            <person name="Meng S."/>
            <person name="Li G."/>
            <person name="Viehrig K."/>
            <person name="Ye F."/>
            <person name="Su P."/>
            <person name="Kiefer A.F."/>
            <person name="Nichols A."/>
            <person name="Cepeda A.J."/>
            <person name="Yan W."/>
            <person name="Fan B."/>
            <person name="Jiang Y."/>
            <person name="Adhikari A."/>
            <person name="Zheng C.-J."/>
            <person name="Schuster L."/>
            <person name="Cowan T.M."/>
            <person name="Smanski M.J."/>
            <person name="Chevrette M.G."/>
            <person name="De Carvalho L.P.S."/>
            <person name="Shen B."/>
        </authorList>
    </citation>
    <scope>NUCLEOTIDE SEQUENCE [LARGE SCALE GENOMIC DNA]</scope>
    <source>
        <strain evidence="2 3">NPDC047833</strain>
    </source>
</reference>
<organism evidence="2 3">
    <name type="scientific">Streptomyces huasconensis</name>
    <dbReference type="NCBI Taxonomy" id="1854574"/>
    <lineage>
        <taxon>Bacteria</taxon>
        <taxon>Bacillati</taxon>
        <taxon>Actinomycetota</taxon>
        <taxon>Actinomycetes</taxon>
        <taxon>Kitasatosporales</taxon>
        <taxon>Streptomycetaceae</taxon>
        <taxon>Streptomyces</taxon>
    </lineage>
</organism>
<keyword evidence="3" id="KW-1185">Reference proteome</keyword>
<evidence type="ECO:0000313" key="3">
    <source>
        <dbReference type="Proteomes" id="UP001553843"/>
    </source>
</evidence>
<keyword evidence="1" id="KW-0175">Coiled coil</keyword>
<proteinExistence type="predicted"/>
<evidence type="ECO:0000256" key="1">
    <source>
        <dbReference type="SAM" id="Coils"/>
    </source>
</evidence>
<dbReference type="Proteomes" id="UP001553843">
    <property type="component" value="Unassembled WGS sequence"/>
</dbReference>
<dbReference type="EMBL" id="JBEYRS010000012">
    <property type="protein sequence ID" value="MEW2365648.1"/>
    <property type="molecule type" value="Genomic_DNA"/>
</dbReference>
<sequence>MLLETFAAWPTPTRRVRALSDRLSPQREAEIRKHIAELVYSTYGQRDTERTLAIVDAVMPAVRAGVAAELAAVRAERDEAQAAAERLKGQRSFLLKQIQKRGARSGEADAVIRQFLSGDEDVFVPRTERAYWVDIAAALNAAEAAGMPVGIDLDGTLTDNRAWSVIWDREAKKWAVAGYDAEEAAS</sequence>
<feature type="coiled-coil region" evidence="1">
    <location>
        <begin position="70"/>
        <end position="97"/>
    </location>
</feature>
<comment type="caution">
    <text evidence="2">The sequence shown here is derived from an EMBL/GenBank/DDBJ whole genome shotgun (WGS) entry which is preliminary data.</text>
</comment>